<keyword evidence="6" id="KW-0732">Signal</keyword>
<keyword evidence="8" id="KW-0449">Lipoprotein</keyword>
<keyword evidence="9" id="KW-0479">Metal-binding</keyword>
<comment type="caution">
    <text evidence="11">The sequence shown here is derived from an EMBL/GenBank/DDBJ whole genome shotgun (WGS) entry which is preliminary data.</text>
</comment>
<dbReference type="GO" id="GO:0046872">
    <property type="term" value="F:metal ion binding"/>
    <property type="evidence" value="ECO:0007669"/>
    <property type="project" value="UniProtKB-UniRule"/>
</dbReference>
<dbReference type="EMBL" id="CAUWAG010000003">
    <property type="protein sequence ID" value="CAJ2499814.1"/>
    <property type="molecule type" value="Genomic_DNA"/>
</dbReference>
<keyword evidence="9" id="KW-0349">Heme</keyword>
<evidence type="ECO:0000256" key="3">
    <source>
        <dbReference type="ARBA" id="ARBA00010031"/>
    </source>
</evidence>
<evidence type="ECO:0000313" key="12">
    <source>
        <dbReference type="Proteomes" id="UP001295740"/>
    </source>
</evidence>
<keyword evidence="5" id="KW-0472">Membrane</keyword>
<organism evidence="11 12">
    <name type="scientific">Anthostomella pinea</name>
    <dbReference type="NCBI Taxonomy" id="933095"/>
    <lineage>
        <taxon>Eukaryota</taxon>
        <taxon>Fungi</taxon>
        <taxon>Dikarya</taxon>
        <taxon>Ascomycota</taxon>
        <taxon>Pezizomycotina</taxon>
        <taxon>Sordariomycetes</taxon>
        <taxon>Xylariomycetidae</taxon>
        <taxon>Xylariales</taxon>
        <taxon>Xylariaceae</taxon>
        <taxon>Anthostomella</taxon>
    </lineage>
</organism>
<dbReference type="Pfam" id="PF05730">
    <property type="entry name" value="CFEM"/>
    <property type="match status" value="1"/>
</dbReference>
<feature type="binding site" description="axial binding residue" evidence="9">
    <location>
        <position position="56"/>
    </location>
    <ligand>
        <name>heme</name>
        <dbReference type="ChEBI" id="CHEBI:30413"/>
    </ligand>
    <ligandPart>
        <name>Fe</name>
        <dbReference type="ChEBI" id="CHEBI:18248"/>
    </ligandPart>
</feature>
<comment type="similarity">
    <text evidence="3">Belongs to the RBT5 family.</text>
</comment>
<gene>
    <name evidence="11" type="ORF">KHLLAP_LOCUS282</name>
</gene>
<protein>
    <submittedName>
        <fullName evidence="11">Uu.00g026670.m01.CDS01</fullName>
    </submittedName>
</protein>
<evidence type="ECO:0000259" key="10">
    <source>
        <dbReference type="PROSITE" id="PS52012"/>
    </source>
</evidence>
<keyword evidence="9" id="KW-0408">Iron</keyword>
<evidence type="ECO:0000256" key="5">
    <source>
        <dbReference type="ARBA" id="ARBA00022622"/>
    </source>
</evidence>
<dbReference type="Proteomes" id="UP001295740">
    <property type="component" value="Unassembled WGS sequence"/>
</dbReference>
<comment type="subcellular location">
    <subcellularLocation>
        <location evidence="1">Membrane</location>
        <topology evidence="1">Lipid-anchor</topology>
        <topology evidence="1">GPI-anchor</topology>
    </subcellularLocation>
    <subcellularLocation>
        <location evidence="2">Secreted</location>
    </subcellularLocation>
</comment>
<keyword evidence="12" id="KW-1185">Reference proteome</keyword>
<feature type="disulfide bond" evidence="9">
    <location>
        <begin position="52"/>
        <end position="59"/>
    </location>
</feature>
<dbReference type="PROSITE" id="PS52012">
    <property type="entry name" value="CFEM"/>
    <property type="match status" value="1"/>
</dbReference>
<name>A0AAI8YA78_9PEZI</name>
<keyword evidence="4" id="KW-0964">Secreted</keyword>
<dbReference type="GO" id="GO:0005576">
    <property type="term" value="C:extracellular region"/>
    <property type="evidence" value="ECO:0007669"/>
    <property type="project" value="UniProtKB-SubCell"/>
</dbReference>
<evidence type="ECO:0000256" key="9">
    <source>
        <dbReference type="PROSITE-ProRule" id="PRU01356"/>
    </source>
</evidence>
<evidence type="ECO:0000256" key="1">
    <source>
        <dbReference type="ARBA" id="ARBA00004589"/>
    </source>
</evidence>
<evidence type="ECO:0000256" key="6">
    <source>
        <dbReference type="ARBA" id="ARBA00022729"/>
    </source>
</evidence>
<evidence type="ECO:0000256" key="7">
    <source>
        <dbReference type="ARBA" id="ARBA00023157"/>
    </source>
</evidence>
<keyword evidence="7 9" id="KW-1015">Disulfide bond</keyword>
<dbReference type="InterPro" id="IPR008427">
    <property type="entry name" value="Extracellular_membr_CFEM_dom"/>
</dbReference>
<evidence type="ECO:0000313" key="11">
    <source>
        <dbReference type="EMBL" id="CAJ2499814.1"/>
    </source>
</evidence>
<dbReference type="AlphaFoldDB" id="A0AAI8YA78"/>
<feature type="domain" description="CFEM" evidence="10">
    <location>
        <begin position="10"/>
        <end position="130"/>
    </location>
</feature>
<keyword evidence="5" id="KW-0336">GPI-anchor</keyword>
<dbReference type="GO" id="GO:0098552">
    <property type="term" value="C:side of membrane"/>
    <property type="evidence" value="ECO:0007669"/>
    <property type="project" value="UniProtKB-KW"/>
</dbReference>
<sequence length="153" mass="15027">MQPPILAAALFAAAASAKSSSNSDSDNLSAIIQDWPECSLACYAQTAQDEGCAASDFNCVCNNTISIAAKIGLCIPSDCDGGAAGKSFGELCARWGDDPQSTEVASATALLASEIPATATASASATASPSGAAGRPEMGMGVMGVAAAAAFLI</sequence>
<evidence type="ECO:0000256" key="8">
    <source>
        <dbReference type="ARBA" id="ARBA00023288"/>
    </source>
</evidence>
<evidence type="ECO:0000256" key="2">
    <source>
        <dbReference type="ARBA" id="ARBA00004613"/>
    </source>
</evidence>
<proteinExistence type="inferred from homology"/>
<keyword evidence="5" id="KW-0325">Glycoprotein</keyword>
<evidence type="ECO:0000256" key="4">
    <source>
        <dbReference type="ARBA" id="ARBA00022525"/>
    </source>
</evidence>
<accession>A0AAI8YA78</accession>
<comment type="caution">
    <text evidence="9">Lacks conserved residue(s) required for the propagation of feature annotation.</text>
</comment>
<reference evidence="11" key="1">
    <citation type="submission" date="2023-10" db="EMBL/GenBank/DDBJ databases">
        <authorList>
            <person name="Hackl T."/>
        </authorList>
    </citation>
    <scope>NUCLEOTIDE SEQUENCE</scope>
</reference>